<dbReference type="Proteomes" id="UP001486207">
    <property type="component" value="Unassembled WGS sequence"/>
</dbReference>
<feature type="signal peptide" evidence="2">
    <location>
        <begin position="1"/>
        <end position="26"/>
    </location>
</feature>
<keyword evidence="2" id="KW-0732">Signal</keyword>
<evidence type="ECO:0000256" key="2">
    <source>
        <dbReference type="SAM" id="SignalP"/>
    </source>
</evidence>
<proteinExistence type="predicted"/>
<feature type="chain" id="PRO_5047379134" description="Secreted protein" evidence="2">
    <location>
        <begin position="27"/>
        <end position="90"/>
    </location>
</feature>
<sequence length="90" mass="8657">MRAPTVLAAVALTGAVLFGGAGQALADDTDNTSSAGFDFGTSAPATPGSGQDEPSFGQDASGFGQDASGFGDDASGFGQDESGFGQSADD</sequence>
<name>A0ABV1XXS2_9ACTN</name>
<dbReference type="RefSeq" id="WP_190068440.1">
    <property type="nucleotide sequence ID" value="NZ_BNBM01000001.1"/>
</dbReference>
<evidence type="ECO:0000313" key="4">
    <source>
        <dbReference type="Proteomes" id="UP001486207"/>
    </source>
</evidence>
<dbReference type="EMBL" id="JBEPFB010000014">
    <property type="protein sequence ID" value="MER7376370.1"/>
    <property type="molecule type" value="Genomic_DNA"/>
</dbReference>
<accession>A0ABV1XXS2</accession>
<protein>
    <recommendedName>
        <fullName evidence="5">Secreted protein</fullName>
    </recommendedName>
</protein>
<reference evidence="3 4" key="1">
    <citation type="submission" date="2024-06" db="EMBL/GenBank/DDBJ databases">
        <title>The Natural Products Discovery Center: Release of the First 8490 Sequenced Strains for Exploring Actinobacteria Biosynthetic Diversity.</title>
        <authorList>
            <person name="Kalkreuter E."/>
            <person name="Kautsar S.A."/>
            <person name="Yang D."/>
            <person name="Bader C.D."/>
            <person name="Teijaro C.N."/>
            <person name="Fluegel L."/>
            <person name="Davis C.M."/>
            <person name="Simpson J.R."/>
            <person name="Lauterbach L."/>
            <person name="Steele A.D."/>
            <person name="Gui C."/>
            <person name="Meng S."/>
            <person name="Li G."/>
            <person name="Viehrig K."/>
            <person name="Ye F."/>
            <person name="Su P."/>
            <person name="Kiefer A.F."/>
            <person name="Nichols A."/>
            <person name="Cepeda A.J."/>
            <person name="Yan W."/>
            <person name="Fan B."/>
            <person name="Jiang Y."/>
            <person name="Adhikari A."/>
            <person name="Zheng C.-J."/>
            <person name="Schuster L."/>
            <person name="Cowan T.M."/>
            <person name="Smanski M.J."/>
            <person name="Chevrette M.G."/>
            <person name="De Carvalho L.P.S."/>
            <person name="Shen B."/>
        </authorList>
    </citation>
    <scope>NUCLEOTIDE SEQUENCE [LARGE SCALE GENOMIC DNA]</scope>
    <source>
        <strain evidence="3 4">NPDC000155</strain>
    </source>
</reference>
<evidence type="ECO:0000313" key="3">
    <source>
        <dbReference type="EMBL" id="MER7376370.1"/>
    </source>
</evidence>
<gene>
    <name evidence="3" type="ORF">ABT384_27430</name>
</gene>
<evidence type="ECO:0000256" key="1">
    <source>
        <dbReference type="SAM" id="MobiDB-lite"/>
    </source>
</evidence>
<comment type="caution">
    <text evidence="3">The sequence shown here is derived from an EMBL/GenBank/DDBJ whole genome shotgun (WGS) entry which is preliminary data.</text>
</comment>
<keyword evidence="4" id="KW-1185">Reference proteome</keyword>
<organism evidence="3 4">
    <name type="scientific">Streptomyces lanatus</name>
    <dbReference type="NCBI Taxonomy" id="66900"/>
    <lineage>
        <taxon>Bacteria</taxon>
        <taxon>Bacillati</taxon>
        <taxon>Actinomycetota</taxon>
        <taxon>Actinomycetes</taxon>
        <taxon>Kitasatosporales</taxon>
        <taxon>Streptomycetaceae</taxon>
        <taxon>Streptomyces</taxon>
    </lineage>
</organism>
<feature type="region of interest" description="Disordered" evidence="1">
    <location>
        <begin position="24"/>
        <end position="90"/>
    </location>
</feature>
<evidence type="ECO:0008006" key="5">
    <source>
        <dbReference type="Google" id="ProtNLM"/>
    </source>
</evidence>